<evidence type="ECO:0000313" key="2">
    <source>
        <dbReference type="Proteomes" id="UP000744676"/>
    </source>
</evidence>
<organism evidence="1 2">
    <name type="scientific">Geotrichum galactomycetum</name>
    <dbReference type="NCBI Taxonomy" id="27317"/>
    <lineage>
        <taxon>Eukaryota</taxon>
        <taxon>Fungi</taxon>
        <taxon>Dikarya</taxon>
        <taxon>Ascomycota</taxon>
        <taxon>Saccharomycotina</taxon>
        <taxon>Dipodascomycetes</taxon>
        <taxon>Dipodascales</taxon>
        <taxon>Dipodascaceae</taxon>
        <taxon>Geotrichum</taxon>
    </lineage>
</organism>
<accession>A0ACB6V442</accession>
<gene>
    <name evidence="1" type="ORF">D0Z00_002438</name>
</gene>
<proteinExistence type="predicted"/>
<evidence type="ECO:0000313" key="1">
    <source>
        <dbReference type="EMBL" id="KAF5097297.1"/>
    </source>
</evidence>
<name>A0ACB6V442_9ASCO</name>
<reference evidence="1 2" key="1">
    <citation type="journal article" date="2020" name="Front. Microbiol.">
        <title>Phenotypic and Genetic Characterization of the Cheese Ripening Yeast Geotrichum candidum.</title>
        <authorList>
            <person name="Perkins V."/>
            <person name="Vignola S."/>
            <person name="Lessard M.H."/>
            <person name="Plante P.L."/>
            <person name="Corbeil J."/>
            <person name="Dugat-Bony E."/>
            <person name="Frenette M."/>
            <person name="Labrie S."/>
        </authorList>
    </citation>
    <scope>NUCLEOTIDE SEQUENCE [LARGE SCALE GENOMIC DNA]</scope>
    <source>
        <strain evidence="1 2">LMA-1147</strain>
    </source>
</reference>
<keyword evidence="2" id="KW-1185">Reference proteome</keyword>
<sequence length="366" mass="42193">MEVKRYRGTATLDSPILLRLSEDKPPNEDGKVVIEPEDMPKYGRGYRPMAIENSEDLVINTEKFTMADICGDLPIGQQDDKFSKYEEERMKRRKKKLEIYKLKRIARAEGRSIEYISRIGNDDYDDQVKEIEEGQRQFESQYNAAPKVTISAPQMQIVGGEIQVNSESIFVDRHRQAQLELGDSREVEEETSFSKIVNNASYSKHKIAERWDKKETEKFYSALSMWGTDFTMLAQLFPGRSRRELRNKFKLEERKNRVKVDLAIERRLPTSVEDYSMAAGTPLVTVKEVQDLISEIDDDYRNRIMVETANREKARAADAENAMREDATTFGGISTQGYGRSGQRKTKAQIRKEFARNEIVLGSIDD</sequence>
<dbReference type="Proteomes" id="UP000744676">
    <property type="component" value="Unassembled WGS sequence"/>
</dbReference>
<dbReference type="EMBL" id="QVQA01000069">
    <property type="protein sequence ID" value="KAF5097297.1"/>
    <property type="molecule type" value="Genomic_DNA"/>
</dbReference>
<protein>
    <submittedName>
        <fullName evidence="1">Uncharacterized protein</fullName>
    </submittedName>
</protein>
<comment type="caution">
    <text evidence="1">The sequence shown here is derived from an EMBL/GenBank/DDBJ whole genome shotgun (WGS) entry which is preliminary data.</text>
</comment>